<dbReference type="InterPro" id="IPR050987">
    <property type="entry name" value="AtrR-like"/>
</dbReference>
<evidence type="ECO:0000259" key="3">
    <source>
        <dbReference type="SMART" id="SM00906"/>
    </source>
</evidence>
<keyword evidence="5" id="KW-1185">Reference proteome</keyword>
<sequence length="698" mass="77286">MTDSYSPQDGEPRRKRRRLSQTAQSPAKANGPQELGHMRSNHSKGSSSFVGSGSGIHFVRTVQSAFARNYQRESQAIDDALVPGEDDRLQTESLPGLAGSIWSANEVTQLSDTSMSDFISFDDLTSWSRQYWENWHPPFPFLHAPSILGIFERMSLGGMKSISTVDAIIVRSVLSISTADRRQILPNHDKLVPSNLVFNTIDDTLSCLTPVLLQPSTLASLQALVAMQLFLVSMLRLNTASKIGGLITRMAFQLGLHRCPSRYKQFSASDGDMRRRLFWTIYSLERYLSQSLGLPLDIKDDDVDVCYFDRELHTDSLPPPSHASHPPDTRLLLLPAFLARHGYIKGLILELRHKSVLHRTSDQDEVAHVDAEISKWWNEAQDLLDPHYMENEELDEAVNGQRPASPLKDSHKLLLIVQKHESTILLNRPVITSAPNSSMFASAMQKCIGASKQIVSKVYQHLQTGMNEAGSRNGGIHNPLCWPGFTWCIWMSGLILVYAACEGHYSVQTSQRDVDRCIKILEILALRGSVWPGACASALRDLQKALASKSLTGPLEQCRVSLAPNTRNARSSEAPSRSLNTSQKNDIRELATGSQSPSTARGNESVLSSLNETRLESSYQPSHFAGSPNDQAAQRPTAIVSQPEAIQAGLLSDPTLFDMSGMFDMGGQFDDAGDIFQLMDASYQLGEQMFEPSLNGRY</sequence>
<feature type="region of interest" description="Disordered" evidence="2">
    <location>
        <begin position="1"/>
        <end position="49"/>
    </location>
</feature>
<name>A0ABR4C8S0_9HELO</name>
<feature type="compositionally biased region" description="Polar residues" evidence="2">
    <location>
        <begin position="563"/>
        <end position="584"/>
    </location>
</feature>
<evidence type="ECO:0000313" key="4">
    <source>
        <dbReference type="EMBL" id="KAL2065659.1"/>
    </source>
</evidence>
<comment type="caution">
    <text evidence="4">The sequence shown here is derived from an EMBL/GenBank/DDBJ whole genome shotgun (WGS) entry which is preliminary data.</text>
</comment>
<keyword evidence="1" id="KW-0539">Nucleus</keyword>
<dbReference type="PANTHER" id="PTHR46910">
    <property type="entry name" value="TRANSCRIPTION FACTOR PDR1"/>
    <property type="match status" value="1"/>
</dbReference>
<organism evidence="4 5">
    <name type="scientific">Oculimacula yallundae</name>
    <dbReference type="NCBI Taxonomy" id="86028"/>
    <lineage>
        <taxon>Eukaryota</taxon>
        <taxon>Fungi</taxon>
        <taxon>Dikarya</taxon>
        <taxon>Ascomycota</taxon>
        <taxon>Pezizomycotina</taxon>
        <taxon>Leotiomycetes</taxon>
        <taxon>Helotiales</taxon>
        <taxon>Ploettnerulaceae</taxon>
        <taxon>Oculimacula</taxon>
    </lineage>
</organism>
<gene>
    <name evidence="4" type="ORF">VTL71DRAFT_3329</name>
</gene>
<dbReference type="Pfam" id="PF04082">
    <property type="entry name" value="Fungal_trans"/>
    <property type="match status" value="1"/>
</dbReference>
<dbReference type="EMBL" id="JAZHXI010000012">
    <property type="protein sequence ID" value="KAL2065659.1"/>
    <property type="molecule type" value="Genomic_DNA"/>
</dbReference>
<feature type="compositionally biased region" description="Polar residues" evidence="2">
    <location>
        <begin position="592"/>
        <end position="605"/>
    </location>
</feature>
<evidence type="ECO:0000256" key="2">
    <source>
        <dbReference type="SAM" id="MobiDB-lite"/>
    </source>
</evidence>
<dbReference type="SMART" id="SM00906">
    <property type="entry name" value="Fungal_trans"/>
    <property type="match status" value="1"/>
</dbReference>
<feature type="region of interest" description="Disordered" evidence="2">
    <location>
        <begin position="617"/>
        <end position="637"/>
    </location>
</feature>
<dbReference type="Proteomes" id="UP001595075">
    <property type="component" value="Unassembled WGS sequence"/>
</dbReference>
<evidence type="ECO:0000313" key="5">
    <source>
        <dbReference type="Proteomes" id="UP001595075"/>
    </source>
</evidence>
<protein>
    <recommendedName>
        <fullName evidence="3">Xylanolytic transcriptional activator regulatory domain-containing protein</fullName>
    </recommendedName>
</protein>
<reference evidence="4 5" key="1">
    <citation type="journal article" date="2024" name="Commun. Biol.">
        <title>Comparative genomic analysis of thermophilic fungi reveals convergent evolutionary adaptations and gene losses.</title>
        <authorList>
            <person name="Steindorff A.S."/>
            <person name="Aguilar-Pontes M.V."/>
            <person name="Robinson A.J."/>
            <person name="Andreopoulos B."/>
            <person name="LaButti K."/>
            <person name="Kuo A."/>
            <person name="Mondo S."/>
            <person name="Riley R."/>
            <person name="Otillar R."/>
            <person name="Haridas S."/>
            <person name="Lipzen A."/>
            <person name="Grimwood J."/>
            <person name="Schmutz J."/>
            <person name="Clum A."/>
            <person name="Reid I.D."/>
            <person name="Moisan M.C."/>
            <person name="Butler G."/>
            <person name="Nguyen T.T.M."/>
            <person name="Dewar K."/>
            <person name="Conant G."/>
            <person name="Drula E."/>
            <person name="Henrissat B."/>
            <person name="Hansel C."/>
            <person name="Singer S."/>
            <person name="Hutchinson M.I."/>
            <person name="de Vries R.P."/>
            <person name="Natvig D.O."/>
            <person name="Powell A.J."/>
            <person name="Tsang A."/>
            <person name="Grigoriev I.V."/>
        </authorList>
    </citation>
    <scope>NUCLEOTIDE SEQUENCE [LARGE SCALE GENOMIC DNA]</scope>
    <source>
        <strain evidence="4 5">CBS 494.80</strain>
    </source>
</reference>
<accession>A0ABR4C8S0</accession>
<evidence type="ECO:0000256" key="1">
    <source>
        <dbReference type="ARBA" id="ARBA00023242"/>
    </source>
</evidence>
<proteinExistence type="predicted"/>
<dbReference type="PANTHER" id="PTHR46910:SF9">
    <property type="entry name" value="MISCELLANEOUS ZN(II)2CYS6 TRANSCRIPTION FACTOR (EUROFUNG)"/>
    <property type="match status" value="1"/>
</dbReference>
<feature type="domain" description="Xylanolytic transcriptional activator regulatory" evidence="3">
    <location>
        <begin position="240"/>
        <end position="314"/>
    </location>
</feature>
<feature type="region of interest" description="Disordered" evidence="2">
    <location>
        <begin position="562"/>
        <end position="605"/>
    </location>
</feature>
<dbReference type="CDD" id="cd12148">
    <property type="entry name" value="fungal_TF_MHR"/>
    <property type="match status" value="1"/>
</dbReference>
<dbReference type="InterPro" id="IPR007219">
    <property type="entry name" value="XnlR_reg_dom"/>
</dbReference>